<evidence type="ECO:0000313" key="1">
    <source>
        <dbReference type="EMBL" id="ORE08958.1"/>
    </source>
</evidence>
<sequence length="347" mass="39664">MSENKWDLKSGRSMEDVVYNTSKSSMYEHPSCSYIIDLYDGIWRKRMVTEDLDKISSSLDNLLNKPLHNLKEILYKLDKESVSREIYDKFNKIPALPANSPEDFWLKQAVLDYFFFFAEQDPLEDAYGLINKSKRSSGTTVTTYDQCRSKQSYTSPEHKSKLGIISNIRQEEREDSRDQPDLCFHYVFHELACLEIDAAEGGSRGIKEMNEMGIKAPLMMTNFALLLTYSIYYPSNTRSISVSSKLLDFSSVVKNSSISALLMTFDRGSNSVIIRSRRLRLPETANDIPCLLSRALQLMYNSAQVINGTIETIKKASASVFLDAELECFPPCFLIDSNNRKRKAEDE</sequence>
<name>A0A1X0RAQ3_RHIZD</name>
<dbReference type="OrthoDB" id="2271149at2759"/>
<dbReference type="VEuPathDB" id="FungiDB:BCV72DRAFT_303180"/>
<organism evidence="1">
    <name type="scientific">Rhizopus microsporus var. microsporus</name>
    <dbReference type="NCBI Taxonomy" id="86635"/>
    <lineage>
        <taxon>Eukaryota</taxon>
        <taxon>Fungi</taxon>
        <taxon>Fungi incertae sedis</taxon>
        <taxon>Mucoromycota</taxon>
        <taxon>Mucoromycotina</taxon>
        <taxon>Mucoromycetes</taxon>
        <taxon>Mucorales</taxon>
        <taxon>Mucorineae</taxon>
        <taxon>Rhizopodaceae</taxon>
        <taxon>Rhizopus</taxon>
    </lineage>
</organism>
<protein>
    <submittedName>
        <fullName evidence="1">Uncharacterized protein</fullName>
    </submittedName>
</protein>
<dbReference type="Proteomes" id="UP000242414">
    <property type="component" value="Unassembled WGS sequence"/>
</dbReference>
<gene>
    <name evidence="1" type="ORF">BCV72DRAFT_303180</name>
</gene>
<dbReference type="AlphaFoldDB" id="A0A1X0RAQ3"/>
<proteinExistence type="predicted"/>
<accession>A0A1X0RAQ3</accession>
<reference evidence="1" key="1">
    <citation type="journal article" date="2016" name="Proc. Natl. Acad. Sci. U.S.A.">
        <title>Lipid metabolic changes in an early divergent fungus govern the establishment of a mutualistic symbiosis with endobacteria.</title>
        <authorList>
            <person name="Lastovetsky O.A."/>
            <person name="Gaspar M.L."/>
            <person name="Mondo S.J."/>
            <person name="LaButti K.M."/>
            <person name="Sandor L."/>
            <person name="Grigoriev I.V."/>
            <person name="Henry S.A."/>
            <person name="Pawlowska T.E."/>
        </authorList>
    </citation>
    <scope>NUCLEOTIDE SEQUENCE [LARGE SCALE GENOMIC DNA]</scope>
    <source>
        <strain evidence="1">ATCC 52814</strain>
    </source>
</reference>
<dbReference type="EMBL" id="KV921881">
    <property type="protein sequence ID" value="ORE08958.1"/>
    <property type="molecule type" value="Genomic_DNA"/>
</dbReference>